<organism evidence="1 2">
    <name type="scientific">Dokdonella koreensis DS-123</name>
    <dbReference type="NCBI Taxonomy" id="1300342"/>
    <lineage>
        <taxon>Bacteria</taxon>
        <taxon>Pseudomonadati</taxon>
        <taxon>Pseudomonadota</taxon>
        <taxon>Gammaproteobacteria</taxon>
        <taxon>Lysobacterales</taxon>
        <taxon>Rhodanobacteraceae</taxon>
        <taxon>Dokdonella</taxon>
    </lineage>
</organism>
<dbReference type="KEGG" id="dko:I596_3424"/>
<reference evidence="1 2" key="1">
    <citation type="submission" date="2016-04" db="EMBL/GenBank/DDBJ databases">
        <title>Complete genome sequence of Dokdonella koreensis DS-123T.</title>
        <authorList>
            <person name="Kim J.F."/>
            <person name="Lee H."/>
            <person name="Kwak M.-J."/>
        </authorList>
    </citation>
    <scope>NUCLEOTIDE SEQUENCE [LARGE SCALE GENOMIC DNA]</scope>
    <source>
        <strain evidence="1 2">DS-123</strain>
    </source>
</reference>
<evidence type="ECO:0000313" key="2">
    <source>
        <dbReference type="Proteomes" id="UP000076830"/>
    </source>
</evidence>
<dbReference type="AlphaFoldDB" id="A0A160DZ10"/>
<proteinExistence type="predicted"/>
<name>A0A160DZ10_9GAMM</name>
<sequence length="151" mass="16690">MSPFIWTFLGAAALLAVLSIRRIPVGQVYTLRRLGGRTRVLPSGMHVVVPLIERVAHKISLTGSSLAFEDAAGDGRRISGAVYFQVLDPQRADAVIEQVDDLLRARTSELLHQPALPDDLAERRTWLKQTLNSELRERGLLVTRIDLAEAA</sequence>
<dbReference type="EMBL" id="CP015249">
    <property type="protein sequence ID" value="ANB19413.1"/>
    <property type="molecule type" value="Genomic_DNA"/>
</dbReference>
<keyword evidence="2" id="KW-1185">Reference proteome</keyword>
<dbReference type="STRING" id="1300342.I596_3424"/>
<protein>
    <recommendedName>
        <fullName evidence="3">Band 7 domain-containing protein</fullName>
    </recommendedName>
</protein>
<accession>A0A160DZ10</accession>
<gene>
    <name evidence="1" type="ORF">I596_3424</name>
</gene>
<dbReference type="Proteomes" id="UP000076830">
    <property type="component" value="Chromosome"/>
</dbReference>
<evidence type="ECO:0000313" key="1">
    <source>
        <dbReference type="EMBL" id="ANB19413.1"/>
    </source>
</evidence>
<evidence type="ECO:0008006" key="3">
    <source>
        <dbReference type="Google" id="ProtNLM"/>
    </source>
</evidence>